<proteinExistence type="predicted"/>
<feature type="non-terminal residue" evidence="2">
    <location>
        <position position="79"/>
    </location>
</feature>
<dbReference type="Proteomes" id="UP001194580">
    <property type="component" value="Unassembled WGS sequence"/>
</dbReference>
<feature type="region of interest" description="Disordered" evidence="1">
    <location>
        <begin position="1"/>
        <end position="34"/>
    </location>
</feature>
<dbReference type="EMBL" id="JAAAIL010003785">
    <property type="protein sequence ID" value="KAG0249218.1"/>
    <property type="molecule type" value="Genomic_DNA"/>
</dbReference>
<accession>A0AAD4D1Z4</accession>
<keyword evidence="3" id="KW-1185">Reference proteome</keyword>
<reference evidence="2" key="1">
    <citation type="journal article" date="2020" name="Fungal Divers.">
        <title>Resolving the Mortierellaceae phylogeny through synthesis of multi-gene phylogenetics and phylogenomics.</title>
        <authorList>
            <person name="Vandepol N."/>
            <person name="Liber J."/>
            <person name="Desiro A."/>
            <person name="Na H."/>
            <person name="Kennedy M."/>
            <person name="Barry K."/>
            <person name="Grigoriev I.V."/>
            <person name="Miller A.N."/>
            <person name="O'Donnell K."/>
            <person name="Stajich J.E."/>
            <person name="Bonito G."/>
        </authorList>
    </citation>
    <scope>NUCLEOTIDE SEQUENCE</scope>
    <source>
        <strain evidence="2">NRRL 28262</strain>
    </source>
</reference>
<dbReference type="AlphaFoldDB" id="A0AAD4D1Z4"/>
<evidence type="ECO:0000313" key="3">
    <source>
        <dbReference type="Proteomes" id="UP001194580"/>
    </source>
</evidence>
<comment type="caution">
    <text evidence="2">The sequence shown here is derived from an EMBL/GenBank/DDBJ whole genome shotgun (WGS) entry which is preliminary data.</text>
</comment>
<organism evidence="2 3">
    <name type="scientific">Linnemannia exigua</name>
    <dbReference type="NCBI Taxonomy" id="604196"/>
    <lineage>
        <taxon>Eukaryota</taxon>
        <taxon>Fungi</taxon>
        <taxon>Fungi incertae sedis</taxon>
        <taxon>Mucoromycota</taxon>
        <taxon>Mortierellomycotina</taxon>
        <taxon>Mortierellomycetes</taxon>
        <taxon>Mortierellales</taxon>
        <taxon>Mortierellaceae</taxon>
        <taxon>Linnemannia</taxon>
    </lineage>
</organism>
<evidence type="ECO:0000256" key="1">
    <source>
        <dbReference type="SAM" id="MobiDB-lite"/>
    </source>
</evidence>
<protein>
    <submittedName>
        <fullName evidence="2">Uncharacterized protein</fullName>
    </submittedName>
</protein>
<sequence>MEHTSFAAFGFPSPNSSPVHSAPASPRHSTSSVVELHGHLARQQQHQQPDVFAVASEEFVSHGFSVVETPEEIISTTSS</sequence>
<evidence type="ECO:0000313" key="2">
    <source>
        <dbReference type="EMBL" id="KAG0249218.1"/>
    </source>
</evidence>
<gene>
    <name evidence="2" type="ORF">BGZ95_007627</name>
</gene>
<name>A0AAD4D1Z4_9FUNG</name>